<dbReference type="EMBL" id="GBHO01041535">
    <property type="protein sequence ID" value="JAG02069.1"/>
    <property type="molecule type" value="Transcribed_RNA"/>
</dbReference>
<dbReference type="AlphaFoldDB" id="A0A0A9W2M3"/>
<reference evidence="1" key="1">
    <citation type="journal article" date="2014" name="PLoS ONE">
        <title>Transcriptome-Based Identification of ABC Transporters in the Western Tarnished Plant Bug Lygus hesperus.</title>
        <authorList>
            <person name="Hull J.J."/>
            <person name="Chaney K."/>
            <person name="Geib S.M."/>
            <person name="Fabrick J.A."/>
            <person name="Brent C.S."/>
            <person name="Walsh D."/>
            <person name="Lavine L.C."/>
        </authorList>
    </citation>
    <scope>NUCLEOTIDE SEQUENCE</scope>
</reference>
<evidence type="ECO:0000313" key="1">
    <source>
        <dbReference type="EMBL" id="JAG02069.1"/>
    </source>
</evidence>
<reference evidence="1" key="2">
    <citation type="submission" date="2014-07" db="EMBL/GenBank/DDBJ databases">
        <authorList>
            <person name="Hull J."/>
        </authorList>
    </citation>
    <scope>NUCLEOTIDE SEQUENCE</scope>
</reference>
<sequence>MLLICTRFHVQVVENCVTVVSSFLASLLERECVASQSYAALASQSHHLHTSTYGSLHSNDYVSISINSAATSASSCALIAGGWSQPHSAPGADVLAAAATADSSPSTVLVHVDTDSTSSAALVDIHPNSLPSTVDLVPCTVLAGAHVVASTAAFTGHGCPPLDTTVQPVSWGGNVLPAPSGSGLGDGVPVTLPDSELGNNVLATLPDSELDDSVPAALPDSELEGATPVVPLTSELEDTAPVTALDSELEGSASAALLSSGWDCSAQVHPSLHSNLPSSKSTHMCVTLGVGEKSADGACAGVGEAILLTNVYTISNDCVNHSDADSATDVVHTATNGTCDTVVHVEGIPANSCVSTGTNVMVHTGTNGTCDTVVHVDGIPANSYISTSTHPTVYFSLISESSTATASTVTTASPVATVCADFTLPYIKSGTH</sequence>
<gene>
    <name evidence="1" type="ORF">CM83_10442</name>
</gene>
<proteinExistence type="predicted"/>
<name>A0A0A9W2M3_LYGHE</name>
<accession>A0A0A9W2M3</accession>
<organism evidence="1">
    <name type="scientific">Lygus hesperus</name>
    <name type="common">Western plant bug</name>
    <dbReference type="NCBI Taxonomy" id="30085"/>
    <lineage>
        <taxon>Eukaryota</taxon>
        <taxon>Metazoa</taxon>
        <taxon>Ecdysozoa</taxon>
        <taxon>Arthropoda</taxon>
        <taxon>Hexapoda</taxon>
        <taxon>Insecta</taxon>
        <taxon>Pterygota</taxon>
        <taxon>Neoptera</taxon>
        <taxon>Paraneoptera</taxon>
        <taxon>Hemiptera</taxon>
        <taxon>Heteroptera</taxon>
        <taxon>Panheteroptera</taxon>
        <taxon>Cimicomorpha</taxon>
        <taxon>Miridae</taxon>
        <taxon>Mirini</taxon>
        <taxon>Lygus</taxon>
    </lineage>
</organism>
<protein>
    <submittedName>
        <fullName evidence="1">Uncharacterized protein</fullName>
    </submittedName>
</protein>